<evidence type="ECO:0000259" key="1">
    <source>
        <dbReference type="PROSITE" id="PS51819"/>
    </source>
</evidence>
<dbReference type="PANTHER" id="PTHR36503:SF2">
    <property type="entry name" value="BLR2408 PROTEIN"/>
    <property type="match status" value="1"/>
</dbReference>
<feature type="domain" description="VOC" evidence="1">
    <location>
        <begin position="5"/>
        <end position="130"/>
    </location>
</feature>
<dbReference type="SUPFAM" id="SSF54593">
    <property type="entry name" value="Glyoxalase/Bleomycin resistance protein/Dihydroxybiphenyl dioxygenase"/>
    <property type="match status" value="1"/>
</dbReference>
<reference evidence="3" key="1">
    <citation type="submission" date="2016-10" db="EMBL/GenBank/DDBJ databases">
        <authorList>
            <person name="Varghese N."/>
            <person name="Submissions S."/>
        </authorList>
    </citation>
    <scope>NUCLEOTIDE SEQUENCE [LARGE SCALE GENOMIC DNA]</scope>
    <source>
        <strain evidence="3">CGMCC 1.4250</strain>
    </source>
</reference>
<keyword evidence="3" id="KW-1185">Reference proteome</keyword>
<organism evidence="2 3">
    <name type="scientific">Gracilibacillus orientalis</name>
    <dbReference type="NCBI Taxonomy" id="334253"/>
    <lineage>
        <taxon>Bacteria</taxon>
        <taxon>Bacillati</taxon>
        <taxon>Bacillota</taxon>
        <taxon>Bacilli</taxon>
        <taxon>Bacillales</taxon>
        <taxon>Bacillaceae</taxon>
        <taxon>Gracilibacillus</taxon>
    </lineage>
</organism>
<dbReference type="PANTHER" id="PTHR36503">
    <property type="entry name" value="BLR2520 PROTEIN"/>
    <property type="match status" value="1"/>
</dbReference>
<dbReference type="CDD" id="cd09012">
    <property type="entry name" value="VOC_like"/>
    <property type="match status" value="1"/>
</dbReference>
<dbReference type="EMBL" id="FOTR01000004">
    <property type="protein sequence ID" value="SFL80376.1"/>
    <property type="molecule type" value="Genomic_DNA"/>
</dbReference>
<protein>
    <recommendedName>
        <fullName evidence="1">VOC domain-containing protein</fullName>
    </recommendedName>
</protein>
<sequence>MSFKSNNIFVNLSIKNLKKSVEFFTALGFEFNQQFTDETTTCMIVNDNIFVMLLEENRFQEFTKKEIVDATKATEVLVAISAKSPEQVDEMVNKAIEAGGSHANEKQDHGFMYGWSFQDLDGHIWELIYMNEDFVD</sequence>
<accession>A0A1I4KP93</accession>
<evidence type="ECO:0000313" key="2">
    <source>
        <dbReference type="EMBL" id="SFL80376.1"/>
    </source>
</evidence>
<proteinExistence type="predicted"/>
<dbReference type="InterPro" id="IPR004360">
    <property type="entry name" value="Glyas_Fos-R_dOase_dom"/>
</dbReference>
<dbReference type="Gene3D" id="3.10.180.10">
    <property type="entry name" value="2,3-Dihydroxybiphenyl 1,2-Dioxygenase, domain 1"/>
    <property type="match status" value="1"/>
</dbReference>
<dbReference type="PROSITE" id="PS51819">
    <property type="entry name" value="VOC"/>
    <property type="match status" value="1"/>
</dbReference>
<dbReference type="RefSeq" id="WP_091483234.1">
    <property type="nucleotide sequence ID" value="NZ_FOTR01000004.1"/>
</dbReference>
<dbReference type="Pfam" id="PF00903">
    <property type="entry name" value="Glyoxalase"/>
    <property type="match status" value="1"/>
</dbReference>
<name>A0A1I4KP93_9BACI</name>
<dbReference type="OrthoDB" id="9798430at2"/>
<evidence type="ECO:0000313" key="3">
    <source>
        <dbReference type="Proteomes" id="UP000198565"/>
    </source>
</evidence>
<dbReference type="InterPro" id="IPR029068">
    <property type="entry name" value="Glyas_Bleomycin-R_OHBP_Dase"/>
</dbReference>
<dbReference type="InterPro" id="IPR037523">
    <property type="entry name" value="VOC_core"/>
</dbReference>
<gene>
    <name evidence="2" type="ORF">SAMN04487943_10464</name>
</gene>
<dbReference type="AlphaFoldDB" id="A0A1I4KP93"/>
<dbReference type="Proteomes" id="UP000198565">
    <property type="component" value="Unassembled WGS sequence"/>
</dbReference>